<proteinExistence type="predicted"/>
<accession>A0AAD5T3Z2</accession>
<dbReference type="CDD" id="cd02440">
    <property type="entry name" value="AdoMet_MTases"/>
    <property type="match status" value="1"/>
</dbReference>
<dbReference type="PANTHER" id="PTHR43861:SF1">
    <property type="entry name" value="TRANS-ACONITATE 2-METHYLTRANSFERASE"/>
    <property type="match status" value="1"/>
</dbReference>
<dbReference type="GO" id="GO:0008757">
    <property type="term" value="F:S-adenosylmethionine-dependent methyltransferase activity"/>
    <property type="evidence" value="ECO:0007669"/>
    <property type="project" value="InterPro"/>
</dbReference>
<reference evidence="2" key="1">
    <citation type="submission" date="2020-05" db="EMBL/GenBank/DDBJ databases">
        <title>Phylogenomic resolution of chytrid fungi.</title>
        <authorList>
            <person name="Stajich J.E."/>
            <person name="Amses K."/>
            <person name="Simmons R."/>
            <person name="Seto K."/>
            <person name="Myers J."/>
            <person name="Bonds A."/>
            <person name="Quandt C.A."/>
            <person name="Barry K."/>
            <person name="Liu P."/>
            <person name="Grigoriev I."/>
            <person name="Longcore J.E."/>
            <person name="James T.Y."/>
        </authorList>
    </citation>
    <scope>NUCLEOTIDE SEQUENCE</scope>
    <source>
        <strain evidence="2">JEL0513</strain>
    </source>
</reference>
<dbReference type="Gene3D" id="3.40.50.150">
    <property type="entry name" value="Vaccinia Virus protein VP39"/>
    <property type="match status" value="1"/>
</dbReference>
<dbReference type="Proteomes" id="UP001211907">
    <property type="component" value="Unassembled WGS sequence"/>
</dbReference>
<gene>
    <name evidence="2" type="ORF">HK100_008599</name>
</gene>
<evidence type="ECO:0000313" key="2">
    <source>
        <dbReference type="EMBL" id="KAJ3129452.1"/>
    </source>
</evidence>
<protein>
    <recommendedName>
        <fullName evidence="1">Methyltransferase type 11 domain-containing protein</fullName>
    </recommendedName>
</protein>
<dbReference type="Pfam" id="PF08241">
    <property type="entry name" value="Methyltransf_11"/>
    <property type="match status" value="1"/>
</dbReference>
<organism evidence="2 3">
    <name type="scientific">Physocladia obscura</name>
    <dbReference type="NCBI Taxonomy" id="109957"/>
    <lineage>
        <taxon>Eukaryota</taxon>
        <taxon>Fungi</taxon>
        <taxon>Fungi incertae sedis</taxon>
        <taxon>Chytridiomycota</taxon>
        <taxon>Chytridiomycota incertae sedis</taxon>
        <taxon>Chytridiomycetes</taxon>
        <taxon>Chytridiales</taxon>
        <taxon>Chytriomycetaceae</taxon>
        <taxon>Physocladia</taxon>
    </lineage>
</organism>
<sequence>MVEKTKTFEWNPAAYASNASFVPQLGAPILNILSPKQGERIFDIGCGDAILTSKIANAGATVIGTDASPDMIAQARIVHPEGEYHVLDGHALVTTAWAQDPDTEKFDAVFSNAALHWMKADPSKVASGIRSILKPAGKGRFVAEFGGFLNCASVHACLINALSRRGHDGKSLSPWYFPSPDEYRDILDKNGFTEIKIQYIPRPTILPASGLKGWLDTFAMSFMDALDSDEEREAVKREIVEELRPVLCDFRGNWTLEYWRLRIEAVTL</sequence>
<evidence type="ECO:0000313" key="3">
    <source>
        <dbReference type="Proteomes" id="UP001211907"/>
    </source>
</evidence>
<dbReference type="EMBL" id="JADGJH010000421">
    <property type="protein sequence ID" value="KAJ3129452.1"/>
    <property type="molecule type" value="Genomic_DNA"/>
</dbReference>
<feature type="domain" description="Methyltransferase type 11" evidence="1">
    <location>
        <begin position="43"/>
        <end position="138"/>
    </location>
</feature>
<evidence type="ECO:0000259" key="1">
    <source>
        <dbReference type="Pfam" id="PF08241"/>
    </source>
</evidence>
<dbReference type="SUPFAM" id="SSF53335">
    <property type="entry name" value="S-adenosyl-L-methionine-dependent methyltransferases"/>
    <property type="match status" value="1"/>
</dbReference>
<dbReference type="PANTHER" id="PTHR43861">
    <property type="entry name" value="TRANS-ACONITATE 2-METHYLTRANSFERASE-RELATED"/>
    <property type="match status" value="1"/>
</dbReference>
<dbReference type="InterPro" id="IPR013216">
    <property type="entry name" value="Methyltransf_11"/>
</dbReference>
<name>A0AAD5T3Z2_9FUNG</name>
<dbReference type="AlphaFoldDB" id="A0AAD5T3Z2"/>
<keyword evidence="3" id="KW-1185">Reference proteome</keyword>
<comment type="caution">
    <text evidence="2">The sequence shown here is derived from an EMBL/GenBank/DDBJ whole genome shotgun (WGS) entry which is preliminary data.</text>
</comment>
<dbReference type="InterPro" id="IPR029063">
    <property type="entry name" value="SAM-dependent_MTases_sf"/>
</dbReference>